<evidence type="ECO:0000259" key="2">
    <source>
        <dbReference type="Pfam" id="PF18291"/>
    </source>
</evidence>
<accession>A0A7J5GPD4</accession>
<evidence type="ECO:0000256" key="1">
    <source>
        <dbReference type="ARBA" id="ARBA00023125"/>
    </source>
</evidence>
<dbReference type="InterPro" id="IPR041607">
    <property type="entry name" value="HU-HIG"/>
</dbReference>
<gene>
    <name evidence="3" type="ORF">GAQ34_23910</name>
</gene>
<keyword evidence="1 3" id="KW-0238">DNA-binding</keyword>
<evidence type="ECO:0000313" key="4">
    <source>
        <dbReference type="Proteomes" id="UP000442334"/>
    </source>
</evidence>
<organism evidence="3 4">
    <name type="scientific">Bacteroides uniformis</name>
    <dbReference type="NCBI Taxonomy" id="820"/>
    <lineage>
        <taxon>Bacteria</taxon>
        <taxon>Pseudomonadati</taxon>
        <taxon>Bacteroidota</taxon>
        <taxon>Bacteroidia</taxon>
        <taxon>Bacteroidales</taxon>
        <taxon>Bacteroidaceae</taxon>
        <taxon>Bacteroides</taxon>
    </lineage>
</organism>
<sequence length="97" mass="11102">MAVPYVVRKKADLTSGERKELWYGVLKKLIDPIRNREFPEYMEKRRGFHRGQIDGILTEMVDAIRSLLSIGQPVTIEGLGTFHTSLTSPGFERPEQV</sequence>
<protein>
    <submittedName>
        <fullName evidence="3">DNA-binding protein</fullName>
    </submittedName>
</protein>
<feature type="non-terminal residue" evidence="3">
    <location>
        <position position="97"/>
    </location>
</feature>
<dbReference type="Proteomes" id="UP000442334">
    <property type="component" value="Unassembled WGS sequence"/>
</dbReference>
<dbReference type="InterPro" id="IPR010992">
    <property type="entry name" value="IHF-like_DNA-bd_dom_sf"/>
</dbReference>
<feature type="domain" description="HU" evidence="2">
    <location>
        <begin position="1"/>
        <end position="93"/>
    </location>
</feature>
<dbReference type="SUPFAM" id="SSF47729">
    <property type="entry name" value="IHF-like DNA-binding proteins"/>
    <property type="match status" value="1"/>
</dbReference>
<dbReference type="EMBL" id="WCUA01000270">
    <property type="protein sequence ID" value="KAB4176802.1"/>
    <property type="molecule type" value="Genomic_DNA"/>
</dbReference>
<name>A0A7J5GPD4_BACUN</name>
<dbReference type="AlphaFoldDB" id="A0A7J5GPD4"/>
<evidence type="ECO:0000313" key="3">
    <source>
        <dbReference type="EMBL" id="KAB4176802.1"/>
    </source>
</evidence>
<dbReference type="Pfam" id="PF18291">
    <property type="entry name" value="HU-HIG"/>
    <property type="match status" value="1"/>
</dbReference>
<proteinExistence type="predicted"/>
<comment type="caution">
    <text evidence="3">The sequence shown here is derived from an EMBL/GenBank/DDBJ whole genome shotgun (WGS) entry which is preliminary data.</text>
</comment>
<reference evidence="3 4" key="1">
    <citation type="journal article" date="2019" name="Nat. Med.">
        <title>A library of human gut bacterial isolates paired with longitudinal multiomics data enables mechanistic microbiome research.</title>
        <authorList>
            <person name="Poyet M."/>
            <person name="Groussin M."/>
            <person name="Gibbons S.M."/>
            <person name="Avila-Pacheco J."/>
            <person name="Jiang X."/>
            <person name="Kearney S.M."/>
            <person name="Perrotta A.R."/>
            <person name="Berdy B."/>
            <person name="Zhao S."/>
            <person name="Lieberman T.D."/>
            <person name="Swanson P.K."/>
            <person name="Smith M."/>
            <person name="Roesemann S."/>
            <person name="Alexander J.E."/>
            <person name="Rich S.A."/>
            <person name="Livny J."/>
            <person name="Vlamakis H."/>
            <person name="Clish C."/>
            <person name="Bullock K."/>
            <person name="Deik A."/>
            <person name="Scott J."/>
            <person name="Pierce K.A."/>
            <person name="Xavier R.J."/>
            <person name="Alm E.J."/>
        </authorList>
    </citation>
    <scope>NUCLEOTIDE SEQUENCE [LARGE SCALE GENOMIC DNA]</scope>
    <source>
        <strain evidence="3 4">BIOML-A21</strain>
    </source>
</reference>
<dbReference type="GO" id="GO:0003677">
    <property type="term" value="F:DNA binding"/>
    <property type="evidence" value="ECO:0007669"/>
    <property type="project" value="UniProtKB-KW"/>
</dbReference>